<dbReference type="PANTHER" id="PTHR11092:SF0">
    <property type="entry name" value="EPIMERASE FAMILY PROTEIN SDR39U1"/>
    <property type="match status" value="1"/>
</dbReference>
<comment type="caution">
    <text evidence="4">The sequence shown here is derived from an EMBL/GenBank/DDBJ whole genome shotgun (WGS) entry which is preliminary data.</text>
</comment>
<dbReference type="Gene3D" id="3.40.50.720">
    <property type="entry name" value="NAD(P)-binding Rossmann-like Domain"/>
    <property type="match status" value="1"/>
</dbReference>
<evidence type="ECO:0000259" key="3">
    <source>
        <dbReference type="Pfam" id="PF08338"/>
    </source>
</evidence>
<dbReference type="InterPro" id="IPR036291">
    <property type="entry name" value="NAD(P)-bd_dom_sf"/>
</dbReference>
<dbReference type="AlphaFoldDB" id="A0A420FDS7"/>
<name>A0A420FDS7_9SPHI</name>
<accession>A0A420FDS7</accession>
<keyword evidence="5" id="KW-1185">Reference proteome</keyword>
<gene>
    <name evidence="4" type="ORF">BCY89_19150</name>
</gene>
<organism evidence="4 5">
    <name type="scientific">Sphingobacterium siyangense</name>
    <dbReference type="NCBI Taxonomy" id="459529"/>
    <lineage>
        <taxon>Bacteria</taxon>
        <taxon>Pseudomonadati</taxon>
        <taxon>Bacteroidota</taxon>
        <taxon>Sphingobacteriia</taxon>
        <taxon>Sphingobacteriales</taxon>
        <taxon>Sphingobacteriaceae</taxon>
        <taxon>Sphingobacterium</taxon>
    </lineage>
</organism>
<dbReference type="InterPro" id="IPR010099">
    <property type="entry name" value="SDR39U1"/>
</dbReference>
<dbReference type="EMBL" id="MCAQ01000029">
    <property type="protein sequence ID" value="RKF31036.1"/>
    <property type="molecule type" value="Genomic_DNA"/>
</dbReference>
<feature type="domain" description="NAD-dependent epimerase/dehydratase" evidence="2">
    <location>
        <begin position="4"/>
        <end position="226"/>
    </location>
</feature>
<dbReference type="Pfam" id="PF01370">
    <property type="entry name" value="Epimerase"/>
    <property type="match status" value="1"/>
</dbReference>
<evidence type="ECO:0000256" key="1">
    <source>
        <dbReference type="ARBA" id="ARBA00009353"/>
    </source>
</evidence>
<dbReference type="Proteomes" id="UP000286402">
    <property type="component" value="Unassembled WGS sequence"/>
</dbReference>
<evidence type="ECO:0000313" key="4">
    <source>
        <dbReference type="EMBL" id="RKF31036.1"/>
    </source>
</evidence>
<reference evidence="4 5" key="1">
    <citation type="submission" date="2016-07" db="EMBL/GenBank/DDBJ databases">
        <title>Genome analysis of Sphingobacterium siyangense T12B17.</title>
        <authorList>
            <person name="Xu D."/>
            <person name="Su Y."/>
            <person name="Zheng S."/>
        </authorList>
    </citation>
    <scope>NUCLEOTIDE SEQUENCE [LARGE SCALE GENOMIC DNA]</scope>
    <source>
        <strain evidence="4 5">T12B17</strain>
    </source>
</reference>
<dbReference type="RefSeq" id="WP_120336463.1">
    <property type="nucleotide sequence ID" value="NZ_CP070350.1"/>
</dbReference>
<dbReference type="Pfam" id="PF08338">
    <property type="entry name" value="DUF1731"/>
    <property type="match status" value="1"/>
</dbReference>
<dbReference type="InterPro" id="IPR013549">
    <property type="entry name" value="DUF1731"/>
</dbReference>
<sequence length="308" mass="34342">MKKILIAGGTGFVGGYLAAHLKKIGYELHLLTRTPKDQSASGVKYFEWDLKKNFIDINAFDGVDTIINLTGENISAGRWTSSRRLELIESRVLSLNLLFEYVKRHELNIDKIISSSAVGYYGAYTSDTILSEDSSSGNDFLAHICEVWEKAAWQFESLGVKTVILRKGIILGRNGGMYAKLAPLAKLGINVSLGEGKQYIPWIDIHDVVHMYEFILDRTDIQGVYNAVAPQHITMNDFAYVLLRSFGRSSVLPNVPGFVIKLLYGDMAAMLLNGSRISAEKIRKKGFKFNYDTIARSLENSSKSVIKS</sequence>
<evidence type="ECO:0000313" key="5">
    <source>
        <dbReference type="Proteomes" id="UP000286402"/>
    </source>
</evidence>
<evidence type="ECO:0000259" key="2">
    <source>
        <dbReference type="Pfam" id="PF01370"/>
    </source>
</evidence>
<comment type="similarity">
    <text evidence="1">Belongs to the NAD(P)-dependent epimerase/dehydratase family. SDR39U1 subfamily.</text>
</comment>
<proteinExistence type="inferred from homology"/>
<dbReference type="SUPFAM" id="SSF51735">
    <property type="entry name" value="NAD(P)-binding Rossmann-fold domains"/>
    <property type="match status" value="1"/>
</dbReference>
<dbReference type="PANTHER" id="PTHR11092">
    <property type="entry name" value="SUGAR NUCLEOTIDE EPIMERASE RELATED"/>
    <property type="match status" value="1"/>
</dbReference>
<dbReference type="InterPro" id="IPR001509">
    <property type="entry name" value="Epimerase_deHydtase"/>
</dbReference>
<feature type="domain" description="DUF1731" evidence="3">
    <location>
        <begin position="255"/>
        <end position="300"/>
    </location>
</feature>
<protein>
    <submittedName>
        <fullName evidence="4">TIGR01777 family protein</fullName>
    </submittedName>
</protein>
<dbReference type="NCBIfam" id="TIGR01777">
    <property type="entry name" value="yfcH"/>
    <property type="match status" value="1"/>
</dbReference>